<evidence type="ECO:0000313" key="3">
    <source>
        <dbReference type="EMBL" id="SYV90311.1"/>
    </source>
</evidence>
<dbReference type="Pfam" id="PF03202">
    <property type="entry name" value="Lipoprotein_10"/>
    <property type="match status" value="1"/>
</dbReference>
<name>A0A3B0PJP0_9BACT</name>
<gene>
    <name evidence="3" type="ORF">NCTC10135_00832</name>
</gene>
<dbReference type="EMBL" id="LS991949">
    <property type="protein sequence ID" value="SYV90311.1"/>
    <property type="molecule type" value="Genomic_DNA"/>
</dbReference>
<dbReference type="InterPro" id="IPR004890">
    <property type="entry name" value="Lipoprotein_10_C"/>
</dbReference>
<evidence type="ECO:0000259" key="2">
    <source>
        <dbReference type="Pfam" id="PF03202"/>
    </source>
</evidence>
<dbReference type="KEGG" id="mala:NCTC10135_00832"/>
<sequence>MFTHNIPEITLRRKKYSQTYKNIKPIDAFNRFGNYISPTNSYFADDKKEETIKVLNEATKLAFESFNLAIKDADNYQLAEDVSSVLSDKLRDSISTAGRKMVAQYTSNTAITFEDFMKQISNLFK</sequence>
<proteinExistence type="inferred from homology"/>
<protein>
    <recommendedName>
        <fullName evidence="2">Mycoplasma lipoprotein C-terminal domain-containing protein</fullName>
    </recommendedName>
</protein>
<dbReference type="STRING" id="1188234.MALK_5840"/>
<dbReference type="Proteomes" id="UP000259864">
    <property type="component" value="Chromosome 1"/>
</dbReference>
<organism evidence="3 4">
    <name type="scientific">Metamycoplasma alkalescens</name>
    <dbReference type="NCBI Taxonomy" id="45363"/>
    <lineage>
        <taxon>Bacteria</taxon>
        <taxon>Bacillati</taxon>
        <taxon>Mycoplasmatota</taxon>
        <taxon>Mycoplasmoidales</taxon>
        <taxon>Metamycoplasmataceae</taxon>
        <taxon>Metamycoplasma</taxon>
    </lineage>
</organism>
<evidence type="ECO:0000313" key="4">
    <source>
        <dbReference type="Proteomes" id="UP000259864"/>
    </source>
</evidence>
<reference evidence="4" key="1">
    <citation type="submission" date="2018-06" db="EMBL/GenBank/DDBJ databases">
        <authorList>
            <consortium name="Pathogen Informatics"/>
        </authorList>
    </citation>
    <scope>NUCLEOTIDE SEQUENCE [LARGE SCALE GENOMIC DNA]</scope>
    <source>
        <strain evidence="4">NCTC10135</strain>
    </source>
</reference>
<dbReference type="AlphaFoldDB" id="A0A3B0PJP0"/>
<accession>A0A3B0PJP0</accession>
<evidence type="ECO:0000256" key="1">
    <source>
        <dbReference type="ARBA" id="ARBA00009031"/>
    </source>
</evidence>
<feature type="domain" description="Mycoplasma lipoprotein C-terminal" evidence="2">
    <location>
        <begin position="12"/>
        <end position="101"/>
    </location>
</feature>
<comment type="similarity">
    <text evidence="1">Belongs to the MG185/MG260 family.</text>
</comment>